<dbReference type="RefSeq" id="WP_197007970.1">
    <property type="nucleotide sequence ID" value="NZ_BONS01000013.1"/>
</dbReference>
<sequence length="68" mass="7510">MANPFEDGSGDFLVLRNDDGQYSLWPGFADVPAGWRVEAGPDSRPACVAHIERSWTDMRPTSLTATDR</sequence>
<organism evidence="2 3">
    <name type="scientific">Longispora fulva</name>
    <dbReference type="NCBI Taxonomy" id="619741"/>
    <lineage>
        <taxon>Bacteria</taxon>
        <taxon>Bacillati</taxon>
        <taxon>Actinomycetota</taxon>
        <taxon>Actinomycetes</taxon>
        <taxon>Micromonosporales</taxon>
        <taxon>Micromonosporaceae</taxon>
        <taxon>Longispora</taxon>
    </lineage>
</organism>
<dbReference type="SUPFAM" id="SSF160582">
    <property type="entry name" value="MbtH-like"/>
    <property type="match status" value="1"/>
</dbReference>
<protein>
    <submittedName>
        <fullName evidence="2">MbtH protein</fullName>
    </submittedName>
</protein>
<dbReference type="InterPro" id="IPR037407">
    <property type="entry name" value="MLP_fam"/>
</dbReference>
<evidence type="ECO:0000313" key="3">
    <source>
        <dbReference type="Proteomes" id="UP000622552"/>
    </source>
</evidence>
<accession>A0A8J7KZS0</accession>
<dbReference type="GO" id="GO:0005829">
    <property type="term" value="C:cytosol"/>
    <property type="evidence" value="ECO:0007669"/>
    <property type="project" value="TreeGrafter"/>
</dbReference>
<comment type="caution">
    <text evidence="2">The sequence shown here is derived from an EMBL/GenBank/DDBJ whole genome shotgun (WGS) entry which is preliminary data.</text>
</comment>
<feature type="domain" description="MbtH-like" evidence="1">
    <location>
        <begin position="3"/>
        <end position="53"/>
    </location>
</feature>
<dbReference type="InterPro" id="IPR038020">
    <property type="entry name" value="MbtH-like_sf"/>
</dbReference>
<dbReference type="AlphaFoldDB" id="A0A8J7KZS0"/>
<dbReference type="InterPro" id="IPR005153">
    <property type="entry name" value="MbtH-like_dom"/>
</dbReference>
<gene>
    <name evidence="2" type="ORF">IW245_007766</name>
</gene>
<reference evidence="2" key="1">
    <citation type="submission" date="2020-11" db="EMBL/GenBank/DDBJ databases">
        <title>Sequencing the genomes of 1000 actinobacteria strains.</title>
        <authorList>
            <person name="Klenk H.-P."/>
        </authorList>
    </citation>
    <scope>NUCLEOTIDE SEQUENCE</scope>
    <source>
        <strain evidence="2">DSM 45356</strain>
    </source>
</reference>
<dbReference type="Gene3D" id="3.90.820.10">
    <property type="entry name" value="Structural Genomics, Unknown Function 30-nov-00 1gh9 Mol_id"/>
    <property type="match status" value="1"/>
</dbReference>
<dbReference type="SMART" id="SM00923">
    <property type="entry name" value="MbtH"/>
    <property type="match status" value="1"/>
</dbReference>
<dbReference type="Pfam" id="PF03621">
    <property type="entry name" value="MbtH"/>
    <property type="match status" value="1"/>
</dbReference>
<dbReference type="Proteomes" id="UP000622552">
    <property type="component" value="Unassembled WGS sequence"/>
</dbReference>
<evidence type="ECO:0000259" key="1">
    <source>
        <dbReference type="SMART" id="SM00923"/>
    </source>
</evidence>
<dbReference type="GO" id="GO:0019290">
    <property type="term" value="P:siderophore biosynthetic process"/>
    <property type="evidence" value="ECO:0007669"/>
    <property type="project" value="TreeGrafter"/>
</dbReference>
<name>A0A8J7KZS0_9ACTN</name>
<evidence type="ECO:0000313" key="2">
    <source>
        <dbReference type="EMBL" id="MBG6141572.1"/>
    </source>
</evidence>
<dbReference type="PANTHER" id="PTHR38444">
    <property type="entry name" value="ENTEROBACTIN BIOSYNTHESIS PROTEIN YBDZ"/>
    <property type="match status" value="1"/>
</dbReference>
<keyword evidence="3" id="KW-1185">Reference proteome</keyword>
<dbReference type="PANTHER" id="PTHR38444:SF1">
    <property type="entry name" value="ENTEROBACTIN BIOSYNTHESIS PROTEIN YBDZ"/>
    <property type="match status" value="1"/>
</dbReference>
<dbReference type="EMBL" id="JADOUF010000001">
    <property type="protein sequence ID" value="MBG6141572.1"/>
    <property type="molecule type" value="Genomic_DNA"/>
</dbReference>
<proteinExistence type="predicted"/>